<dbReference type="Gene3D" id="1.10.150.240">
    <property type="entry name" value="Putative phosphatase, domain 2"/>
    <property type="match status" value="1"/>
</dbReference>
<reference evidence="1 2" key="1">
    <citation type="journal article" date="2020" name="Microbiome">
        <title>Single-cell genomics of uncultured bacteria reveals dietary fiber responders in the mouse gut microbiota.</title>
        <authorList>
            <person name="Chijiiwa R."/>
            <person name="Hosokawa M."/>
            <person name="Kogawa M."/>
            <person name="Nishikawa Y."/>
            <person name="Ide K."/>
            <person name="Sakanashi C."/>
            <person name="Takahashi K."/>
            <person name="Takeyama H."/>
        </authorList>
    </citation>
    <scope>NUCLEOTIDE SEQUENCE [LARGE SCALE GENOMIC DNA]</scope>
    <source>
        <strain evidence="1">IMSAGC_017</strain>
    </source>
</reference>
<dbReference type="InterPro" id="IPR006439">
    <property type="entry name" value="HAD-SF_hydro_IA"/>
</dbReference>
<dbReference type="SFLD" id="SFLDG01135">
    <property type="entry name" value="C1.5.6:_HAD__Beta-PGM__Phospha"/>
    <property type="match status" value="1"/>
</dbReference>
<protein>
    <submittedName>
        <fullName evidence="1">5'-nucleotidase</fullName>
        <ecNumber evidence="1">3.1.3.5</ecNumber>
    </submittedName>
</protein>
<dbReference type="NCBIfam" id="TIGR01549">
    <property type="entry name" value="HAD-SF-IA-v1"/>
    <property type="match status" value="1"/>
</dbReference>
<dbReference type="InterPro" id="IPR036412">
    <property type="entry name" value="HAD-like_sf"/>
</dbReference>
<gene>
    <name evidence="1" type="ORF">IMSAGC017_00175</name>
</gene>
<evidence type="ECO:0000313" key="2">
    <source>
        <dbReference type="Proteomes" id="UP000490821"/>
    </source>
</evidence>
<dbReference type="Gene3D" id="3.40.50.1000">
    <property type="entry name" value="HAD superfamily/HAD-like"/>
    <property type="match status" value="1"/>
</dbReference>
<dbReference type="Proteomes" id="UP000490821">
    <property type="component" value="Unassembled WGS sequence"/>
</dbReference>
<dbReference type="RefSeq" id="WP_172471732.1">
    <property type="nucleotide sequence ID" value="NZ_BLMI01000027.1"/>
</dbReference>
<dbReference type="PANTHER" id="PTHR43434">
    <property type="entry name" value="PHOSPHOGLYCOLATE PHOSPHATASE"/>
    <property type="match status" value="1"/>
</dbReference>
<dbReference type="SFLD" id="SFLDS00003">
    <property type="entry name" value="Haloacid_Dehalogenase"/>
    <property type="match status" value="1"/>
</dbReference>
<dbReference type="SUPFAM" id="SSF56784">
    <property type="entry name" value="HAD-like"/>
    <property type="match status" value="1"/>
</dbReference>
<comment type="caution">
    <text evidence="1">The sequence shown here is derived from an EMBL/GenBank/DDBJ whole genome shotgun (WGS) entry which is preliminary data.</text>
</comment>
<dbReference type="EMBL" id="BLMI01000027">
    <property type="protein sequence ID" value="GFI40144.1"/>
    <property type="molecule type" value="Genomic_DNA"/>
</dbReference>
<dbReference type="InterPro" id="IPR041492">
    <property type="entry name" value="HAD_2"/>
</dbReference>
<organism evidence="1 2">
    <name type="scientific">Thomasclavelia cocleata</name>
    <dbReference type="NCBI Taxonomy" id="69824"/>
    <lineage>
        <taxon>Bacteria</taxon>
        <taxon>Bacillati</taxon>
        <taxon>Bacillota</taxon>
        <taxon>Erysipelotrichia</taxon>
        <taxon>Erysipelotrichales</taxon>
        <taxon>Coprobacillaceae</taxon>
        <taxon>Thomasclavelia</taxon>
    </lineage>
</organism>
<dbReference type="InterPro" id="IPR050155">
    <property type="entry name" value="HAD-like_hydrolase_sf"/>
</dbReference>
<sequence length="215" mass="24561">MERKYILFDLDGTLTDPRMGITKSVRYALNYYGINVDSLNDLLPFIGPPLRDSFKEFYGFDDDKANEAVNKYREYFADEGIFDNKVYVGIPECLQKLKDAGKILLVATSKPEKFAKQIIEYFDLDKYFDFIGGSEFNGREKKADVIKYVLKANHIDASKAIMVGDRRYDIIGAHENDLPCVGVLYGYGSLEELKVNRADYLVDTIIELTSLLLEL</sequence>
<dbReference type="SFLD" id="SFLDG01129">
    <property type="entry name" value="C1.5:_HAD__Beta-PGM__Phosphata"/>
    <property type="match status" value="1"/>
</dbReference>
<keyword evidence="1" id="KW-0378">Hydrolase</keyword>
<accession>A0A829ZB18</accession>
<dbReference type="InterPro" id="IPR023198">
    <property type="entry name" value="PGP-like_dom2"/>
</dbReference>
<dbReference type="PANTHER" id="PTHR43434:SF20">
    <property type="entry name" value="5'-NUCLEOTIDASE"/>
    <property type="match status" value="1"/>
</dbReference>
<dbReference type="InterPro" id="IPR023214">
    <property type="entry name" value="HAD_sf"/>
</dbReference>
<evidence type="ECO:0000313" key="1">
    <source>
        <dbReference type="EMBL" id="GFI40144.1"/>
    </source>
</evidence>
<dbReference type="FunFam" id="3.40.50.1000:FF:000022">
    <property type="entry name" value="Phosphoglycolate phosphatase"/>
    <property type="match status" value="1"/>
</dbReference>
<dbReference type="GO" id="GO:0004713">
    <property type="term" value="F:protein tyrosine kinase activity"/>
    <property type="evidence" value="ECO:0007669"/>
    <property type="project" value="TreeGrafter"/>
</dbReference>
<dbReference type="EC" id="3.1.3.5" evidence="1"/>
<dbReference type="AlphaFoldDB" id="A0A829ZB18"/>
<dbReference type="Pfam" id="PF13419">
    <property type="entry name" value="HAD_2"/>
    <property type="match status" value="1"/>
</dbReference>
<name>A0A829ZB18_9FIRM</name>
<dbReference type="GO" id="GO:0005829">
    <property type="term" value="C:cytosol"/>
    <property type="evidence" value="ECO:0007669"/>
    <property type="project" value="TreeGrafter"/>
</dbReference>
<dbReference type="CDD" id="cd04302">
    <property type="entry name" value="HAD_5NT"/>
    <property type="match status" value="1"/>
</dbReference>
<proteinExistence type="predicted"/>
<dbReference type="GO" id="GO:0008253">
    <property type="term" value="F:5'-nucleotidase activity"/>
    <property type="evidence" value="ECO:0007669"/>
    <property type="project" value="UniProtKB-EC"/>
</dbReference>